<evidence type="ECO:0000256" key="2">
    <source>
        <dbReference type="ARBA" id="ARBA00022723"/>
    </source>
</evidence>
<dbReference type="OMA" id="MSCRLAK"/>
<dbReference type="Pfam" id="PF00293">
    <property type="entry name" value="NUDIX"/>
    <property type="match status" value="1"/>
</dbReference>
<evidence type="ECO:0000256" key="3">
    <source>
        <dbReference type="ARBA" id="ARBA00022801"/>
    </source>
</evidence>
<dbReference type="PROSITE" id="PS00893">
    <property type="entry name" value="NUDIX_BOX"/>
    <property type="match status" value="1"/>
</dbReference>
<dbReference type="Gramene" id="Kaladp0059s0311.1.v1.1">
    <property type="protein sequence ID" value="Kaladp0059s0311.1.v1.1"/>
    <property type="gene ID" value="Kaladp0059s0311.v1.1"/>
</dbReference>
<dbReference type="Proteomes" id="UP000594263">
    <property type="component" value="Unplaced"/>
</dbReference>
<sequence>MMGASASLYRPARSLHLRFQSAVLHRSFASSRVLHRLPPLSSVAGASTGRKVRSFGYGWLGNSRLMSSEVTLAPVEAAEEIEKLSDFLDGELDGFGGVIISITQPMESGDFVKVLRASMARWKLQGKKGVWIRLPIEHANLVEAAVKAGFWYHHAEPNYLMLVHWIPDTPNTLPANASHQVGVVAFVMNDENEVLVVLENNGKFKGTGVWKFPTGVVEEGEDICDAARREVKEETGIEAEFIEVLAFRQSHQAFFGKSDIFFVCMLRPISHDIQIQESEIGAAKWMPFHEYAAQPSVMKRDLLSNIMRVCSAKIHQGYAGFTPVSTASAFSDKKHFLYLNGRDLNKL</sequence>
<evidence type="ECO:0000256" key="4">
    <source>
        <dbReference type="RuleBase" id="RU003476"/>
    </source>
</evidence>
<feature type="domain" description="Nudix hydrolase" evidence="5">
    <location>
        <begin position="178"/>
        <end position="308"/>
    </location>
</feature>
<evidence type="ECO:0000256" key="1">
    <source>
        <dbReference type="ARBA" id="ARBA00005582"/>
    </source>
</evidence>
<dbReference type="InterPro" id="IPR015797">
    <property type="entry name" value="NUDIX_hydrolase-like_dom_sf"/>
</dbReference>
<keyword evidence="3 4" id="KW-0378">Hydrolase</keyword>
<dbReference type="InterPro" id="IPR003293">
    <property type="entry name" value="Nudix_hydrolase6-like"/>
</dbReference>
<dbReference type="PANTHER" id="PTHR13994">
    <property type="entry name" value="NUDIX HYDROLASE RELATED"/>
    <property type="match status" value="1"/>
</dbReference>
<dbReference type="Gene3D" id="3.90.79.10">
    <property type="entry name" value="Nucleoside Triphosphate Pyrophosphohydrolase"/>
    <property type="match status" value="1"/>
</dbReference>
<dbReference type="GO" id="GO:0047631">
    <property type="term" value="F:ADP-ribose diphosphatase activity"/>
    <property type="evidence" value="ECO:0007669"/>
    <property type="project" value="TreeGrafter"/>
</dbReference>
<accession>A0A7N1A159</accession>
<dbReference type="PROSITE" id="PS51462">
    <property type="entry name" value="NUDIX"/>
    <property type="match status" value="1"/>
</dbReference>
<evidence type="ECO:0000313" key="6">
    <source>
        <dbReference type="EnsemblPlants" id="Kaladp0059s0311.1.v1.1"/>
    </source>
</evidence>
<name>A0A7N1A159_KALFE</name>
<dbReference type="SUPFAM" id="SSF55811">
    <property type="entry name" value="Nudix"/>
    <property type="match status" value="1"/>
</dbReference>
<dbReference type="PANTHER" id="PTHR13994:SF29">
    <property type="entry name" value="NUDIX HYDROLASE 2"/>
    <property type="match status" value="1"/>
</dbReference>
<dbReference type="CDD" id="cd04670">
    <property type="entry name" value="NUDIX_ASFGF2_Nudt6"/>
    <property type="match status" value="1"/>
</dbReference>
<dbReference type="InterPro" id="IPR020476">
    <property type="entry name" value="Nudix_hydrolase"/>
</dbReference>
<dbReference type="Pfam" id="PF18290">
    <property type="entry name" value="Nudix_hydro"/>
    <property type="match status" value="1"/>
</dbReference>
<dbReference type="AlphaFoldDB" id="A0A7N1A159"/>
<dbReference type="PRINTS" id="PR00502">
    <property type="entry name" value="NUDIXFAMILY"/>
</dbReference>
<reference evidence="6" key="1">
    <citation type="submission" date="2021-01" db="UniProtKB">
        <authorList>
            <consortium name="EnsemblPlants"/>
        </authorList>
    </citation>
    <scope>IDENTIFICATION</scope>
</reference>
<dbReference type="Gene3D" id="3.40.630.30">
    <property type="match status" value="1"/>
</dbReference>
<keyword evidence="2" id="KW-0479">Metal-binding</keyword>
<dbReference type="FunFam" id="3.90.79.10:FF:000015">
    <property type="entry name" value="Nudix hydrolase 8"/>
    <property type="match status" value="1"/>
</dbReference>
<dbReference type="InterPro" id="IPR020084">
    <property type="entry name" value="NUDIX_hydrolase_CS"/>
</dbReference>
<organism evidence="6 7">
    <name type="scientific">Kalanchoe fedtschenkoi</name>
    <name type="common">Lavender scallops</name>
    <name type="synonym">South American air plant</name>
    <dbReference type="NCBI Taxonomy" id="63787"/>
    <lineage>
        <taxon>Eukaryota</taxon>
        <taxon>Viridiplantae</taxon>
        <taxon>Streptophyta</taxon>
        <taxon>Embryophyta</taxon>
        <taxon>Tracheophyta</taxon>
        <taxon>Spermatophyta</taxon>
        <taxon>Magnoliopsida</taxon>
        <taxon>eudicotyledons</taxon>
        <taxon>Gunneridae</taxon>
        <taxon>Pentapetalae</taxon>
        <taxon>Saxifragales</taxon>
        <taxon>Crassulaceae</taxon>
        <taxon>Kalanchoe</taxon>
    </lineage>
</organism>
<proteinExistence type="inferred from homology"/>
<keyword evidence="7" id="KW-1185">Reference proteome</keyword>
<dbReference type="InterPro" id="IPR040618">
    <property type="entry name" value="Pre-Nudix"/>
</dbReference>
<dbReference type="PRINTS" id="PR01356">
    <property type="entry name" value="GFGPROTEIN"/>
</dbReference>
<dbReference type="GO" id="GO:0051287">
    <property type="term" value="F:NAD binding"/>
    <property type="evidence" value="ECO:0007669"/>
    <property type="project" value="TreeGrafter"/>
</dbReference>
<comment type="similarity">
    <text evidence="1 4">Belongs to the Nudix hydrolase family.</text>
</comment>
<evidence type="ECO:0000313" key="7">
    <source>
        <dbReference type="Proteomes" id="UP000594263"/>
    </source>
</evidence>
<evidence type="ECO:0000259" key="5">
    <source>
        <dbReference type="PROSITE" id="PS51462"/>
    </source>
</evidence>
<dbReference type="EnsemblPlants" id="Kaladp0059s0311.1.v1.1">
    <property type="protein sequence ID" value="Kaladp0059s0311.1.v1.1"/>
    <property type="gene ID" value="Kaladp0059s0311.v1.1"/>
</dbReference>
<dbReference type="InterPro" id="IPR000086">
    <property type="entry name" value="NUDIX_hydrolase_dom"/>
</dbReference>
<protein>
    <recommendedName>
        <fullName evidence="5">Nudix hydrolase domain-containing protein</fullName>
    </recommendedName>
</protein>
<dbReference type="FunFam" id="3.40.630.30:FF:000016">
    <property type="entry name" value="nudix hydrolase 2"/>
    <property type="match status" value="1"/>
</dbReference>
<dbReference type="GO" id="GO:0035529">
    <property type="term" value="F:NADH pyrophosphatase activity"/>
    <property type="evidence" value="ECO:0007669"/>
    <property type="project" value="TreeGrafter"/>
</dbReference>
<dbReference type="GO" id="GO:0046872">
    <property type="term" value="F:metal ion binding"/>
    <property type="evidence" value="ECO:0007669"/>
    <property type="project" value="UniProtKB-KW"/>
</dbReference>